<dbReference type="EMBL" id="CAJNOO010002886">
    <property type="protein sequence ID" value="CAF1304270.1"/>
    <property type="molecule type" value="Genomic_DNA"/>
</dbReference>
<dbReference type="Proteomes" id="UP000663864">
    <property type="component" value="Unassembled WGS sequence"/>
</dbReference>
<evidence type="ECO:0000313" key="8">
    <source>
        <dbReference type="Proteomes" id="UP000663870"/>
    </source>
</evidence>
<dbReference type="Proteomes" id="UP000663854">
    <property type="component" value="Unassembled WGS sequence"/>
</dbReference>
<evidence type="ECO:0000313" key="9">
    <source>
        <dbReference type="Proteomes" id="UP000663889"/>
    </source>
</evidence>
<evidence type="ECO:0000313" key="5">
    <source>
        <dbReference type="EMBL" id="CAF1595687.1"/>
    </source>
</evidence>
<dbReference type="EMBL" id="CAJOBD010008657">
    <property type="protein sequence ID" value="CAF4117951.1"/>
    <property type="molecule type" value="Genomic_DNA"/>
</dbReference>
<proteinExistence type="predicted"/>
<keyword evidence="8" id="KW-1185">Reference proteome</keyword>
<gene>
    <name evidence="6" type="ORF">JBS370_LOCUS32498</name>
    <name evidence="5" type="ORF">JXQ802_LOCUS47705</name>
    <name evidence="7" type="ORF">OTI717_LOCUS38554</name>
    <name evidence="2" type="ORF">PYM288_LOCUS31789</name>
    <name evidence="1" type="ORF">RFH988_LOCUS29894</name>
    <name evidence="3" type="ORF">SEV965_LOCUS30330</name>
    <name evidence="4" type="ORF">ZHD862_LOCUS34912</name>
</gene>
<dbReference type="EMBL" id="CAJNOU010003246">
    <property type="protein sequence ID" value="CAF1379389.1"/>
    <property type="molecule type" value="Genomic_DNA"/>
</dbReference>
<dbReference type="Proteomes" id="UP000663882">
    <property type="component" value="Unassembled WGS sequence"/>
</dbReference>
<dbReference type="EMBL" id="CAJNOL010004842">
    <property type="protein sequence ID" value="CAF1595687.1"/>
    <property type="molecule type" value="Genomic_DNA"/>
</dbReference>
<dbReference type="AlphaFoldDB" id="A0A815JPJ3"/>
<dbReference type="EMBL" id="CAJOAX010021346">
    <property type="protein sequence ID" value="CAF4200625.1"/>
    <property type="molecule type" value="Genomic_DNA"/>
</dbReference>
<evidence type="ECO:0000313" key="2">
    <source>
        <dbReference type="EMBL" id="CAF1338938.1"/>
    </source>
</evidence>
<evidence type="ECO:0000313" key="6">
    <source>
        <dbReference type="EMBL" id="CAF4117951.1"/>
    </source>
</evidence>
<dbReference type="Proteomes" id="UP000663836">
    <property type="component" value="Unassembled WGS sequence"/>
</dbReference>
<comment type="caution">
    <text evidence="3">The sequence shown here is derived from an EMBL/GenBank/DDBJ whole genome shotgun (WGS) entry which is preliminary data.</text>
</comment>
<reference evidence="3" key="1">
    <citation type="submission" date="2021-02" db="EMBL/GenBank/DDBJ databases">
        <authorList>
            <person name="Nowell W R."/>
        </authorList>
    </citation>
    <scope>NUCLEOTIDE SEQUENCE</scope>
</reference>
<sequence>MSLSSSKTPCTSNDCKNVGILKCEGCSQTFCRTHVIEHRDFLSHQLDGVVLEHDTFQQIVMEQENKENNYHSLLKQIDKWEQDSIIKIQQTANEVRQEIETLIGSQKENISKELHDLAKQLRKAREDDDFIETDLRIWTDILEKLKHDVHKVSSSMTVNEDPTKLLVAKIFISSNVSQYLEIHERLEKPIGNVCITENGHLAHHLGLERERTFVIGKHEYSSGKYKIRFVMNKKNSKLVMSFNIISKYTFMQQHEFELSKSSYGWYSDDDTCGSVELPLNKNKYDMESEMTSEIEFSLDCDNQKIGYFNERTKNRREMKINLTKCPLPWKLLFYLYDVEDSVQLLSSKQLL</sequence>
<protein>
    <recommendedName>
        <fullName evidence="10">B box-type domain-containing protein</fullName>
    </recommendedName>
</protein>
<accession>A0A815JPJ3</accession>
<evidence type="ECO:0000313" key="1">
    <source>
        <dbReference type="EMBL" id="CAF1304270.1"/>
    </source>
</evidence>
<evidence type="ECO:0000313" key="4">
    <source>
        <dbReference type="EMBL" id="CAF1443102.1"/>
    </source>
</evidence>
<dbReference type="Proteomes" id="UP000663870">
    <property type="component" value="Unassembled WGS sequence"/>
</dbReference>
<evidence type="ECO:0000313" key="7">
    <source>
        <dbReference type="EMBL" id="CAF4200625.1"/>
    </source>
</evidence>
<name>A0A815JPJ3_9BILA</name>
<dbReference type="Proteomes" id="UP000663889">
    <property type="component" value="Unassembled WGS sequence"/>
</dbReference>
<dbReference type="EMBL" id="CAJNOH010003506">
    <property type="protein sequence ID" value="CAF1338938.1"/>
    <property type="molecule type" value="Genomic_DNA"/>
</dbReference>
<dbReference type="Proteomes" id="UP000663823">
    <property type="component" value="Unassembled WGS sequence"/>
</dbReference>
<evidence type="ECO:0000313" key="3">
    <source>
        <dbReference type="EMBL" id="CAF1379389.1"/>
    </source>
</evidence>
<evidence type="ECO:0008006" key="10">
    <source>
        <dbReference type="Google" id="ProtNLM"/>
    </source>
</evidence>
<dbReference type="EMBL" id="CAJNOT010004726">
    <property type="protein sequence ID" value="CAF1443102.1"/>
    <property type="molecule type" value="Genomic_DNA"/>
</dbReference>
<organism evidence="3 9">
    <name type="scientific">Rotaria sordida</name>
    <dbReference type="NCBI Taxonomy" id="392033"/>
    <lineage>
        <taxon>Eukaryota</taxon>
        <taxon>Metazoa</taxon>
        <taxon>Spiralia</taxon>
        <taxon>Gnathifera</taxon>
        <taxon>Rotifera</taxon>
        <taxon>Eurotatoria</taxon>
        <taxon>Bdelloidea</taxon>
        <taxon>Philodinida</taxon>
        <taxon>Philodinidae</taxon>
        <taxon>Rotaria</taxon>
    </lineage>
</organism>
<dbReference type="OrthoDB" id="9984720at2759"/>